<feature type="transmembrane region" description="Helical" evidence="2">
    <location>
        <begin position="12"/>
        <end position="30"/>
    </location>
</feature>
<dbReference type="PANTHER" id="PTHR48081">
    <property type="entry name" value="AB HYDROLASE SUPERFAMILY PROTEIN C4A8.06C"/>
    <property type="match status" value="1"/>
</dbReference>
<dbReference type="GO" id="GO:0016787">
    <property type="term" value="F:hydrolase activity"/>
    <property type="evidence" value="ECO:0007669"/>
    <property type="project" value="UniProtKB-KW"/>
</dbReference>
<evidence type="ECO:0000259" key="3">
    <source>
        <dbReference type="Pfam" id="PF07859"/>
    </source>
</evidence>
<keyword evidence="2" id="KW-1133">Transmembrane helix</keyword>
<protein>
    <submittedName>
        <fullName evidence="4">Alpha/beta-hydrolase</fullName>
    </submittedName>
</protein>
<dbReference type="InterPro" id="IPR050300">
    <property type="entry name" value="GDXG_lipolytic_enzyme"/>
</dbReference>
<accession>A0A167MVS2</accession>
<dbReference type="Pfam" id="PF07859">
    <property type="entry name" value="Abhydrolase_3"/>
    <property type="match status" value="1"/>
</dbReference>
<evidence type="ECO:0000256" key="1">
    <source>
        <dbReference type="ARBA" id="ARBA00022801"/>
    </source>
</evidence>
<dbReference type="InterPro" id="IPR029058">
    <property type="entry name" value="AB_hydrolase_fold"/>
</dbReference>
<dbReference type="OrthoDB" id="2152029at2759"/>
<dbReference type="EMBL" id="KV417281">
    <property type="protein sequence ID" value="KZO97105.1"/>
    <property type="molecule type" value="Genomic_DNA"/>
</dbReference>
<dbReference type="SUPFAM" id="SSF53474">
    <property type="entry name" value="alpha/beta-Hydrolases"/>
    <property type="match status" value="1"/>
</dbReference>
<dbReference type="PANTHER" id="PTHR48081:SF26">
    <property type="entry name" value="ALPHA_BETA HYDROLASE FOLD-3 DOMAIN-CONTAINING PROTEIN"/>
    <property type="match status" value="1"/>
</dbReference>
<dbReference type="Gene3D" id="3.40.50.1820">
    <property type="entry name" value="alpha/beta hydrolase"/>
    <property type="match status" value="1"/>
</dbReference>
<name>A0A167MVS2_CALVF</name>
<keyword evidence="2" id="KW-0812">Transmembrane</keyword>
<feature type="domain" description="Alpha/beta hydrolase fold-3" evidence="3">
    <location>
        <begin position="177"/>
        <end position="356"/>
    </location>
</feature>
<keyword evidence="2" id="KW-0472">Membrane</keyword>
<evidence type="ECO:0000313" key="5">
    <source>
        <dbReference type="Proteomes" id="UP000076738"/>
    </source>
</evidence>
<dbReference type="AlphaFoldDB" id="A0A167MVS2"/>
<dbReference type="Proteomes" id="UP000076738">
    <property type="component" value="Unassembled WGS sequence"/>
</dbReference>
<reference evidence="4 5" key="1">
    <citation type="journal article" date="2016" name="Mol. Biol. Evol.">
        <title>Comparative Genomics of Early-Diverging Mushroom-Forming Fungi Provides Insights into the Origins of Lignocellulose Decay Capabilities.</title>
        <authorList>
            <person name="Nagy L.G."/>
            <person name="Riley R."/>
            <person name="Tritt A."/>
            <person name="Adam C."/>
            <person name="Daum C."/>
            <person name="Floudas D."/>
            <person name="Sun H."/>
            <person name="Yadav J.S."/>
            <person name="Pangilinan J."/>
            <person name="Larsson K.H."/>
            <person name="Matsuura K."/>
            <person name="Barry K."/>
            <person name="Labutti K."/>
            <person name="Kuo R."/>
            <person name="Ohm R.A."/>
            <person name="Bhattacharya S.S."/>
            <person name="Shirouzu T."/>
            <person name="Yoshinaga Y."/>
            <person name="Martin F.M."/>
            <person name="Grigoriev I.V."/>
            <person name="Hibbett D.S."/>
        </authorList>
    </citation>
    <scope>NUCLEOTIDE SEQUENCE [LARGE SCALE GENOMIC DNA]</scope>
    <source>
        <strain evidence="4 5">TUFC12733</strain>
    </source>
</reference>
<keyword evidence="1 4" id="KW-0378">Hydrolase</keyword>
<dbReference type="InterPro" id="IPR013094">
    <property type="entry name" value="AB_hydrolase_3"/>
</dbReference>
<proteinExistence type="predicted"/>
<sequence length="383" mass="42551">MQPTIKPFRYHSVPWTVLYVTSVIPTTLFVRIPWYCLKYLSPSGRPRKSWPFSRALIVALIRVFCTTIYDTGFQFTTTDPTTDPTVAPKGWEKKGWVPISATSDKIQGELLDLAKRNNVDLESNIGGYWFGERGPDEKVGQSAREGEKVVLYFHSGGYVRVFSLEYHVAKSAPFGASSPWPTQLVEGVSGFAYLISLGFTPENIIVCGDSSGGHMAFTMTHYLLNHPEVGLGSPGGLLLLSPTMDFTVSSEGPDSSFEKNQSTDGLVALFASQYSVEALRGQMSAKEFAADPGCNPGSVVASIPKGFFAGMPKTFIHGCDGELALDSIVTFRDRMWEDNEKENVEYVESKDVTHDLFATLWQEPQYTELRRIVKTWLQQFETS</sequence>
<evidence type="ECO:0000313" key="4">
    <source>
        <dbReference type="EMBL" id="KZO97105.1"/>
    </source>
</evidence>
<keyword evidence="5" id="KW-1185">Reference proteome</keyword>
<dbReference type="STRING" id="1330018.A0A167MVS2"/>
<organism evidence="4 5">
    <name type="scientific">Calocera viscosa (strain TUFC12733)</name>
    <dbReference type="NCBI Taxonomy" id="1330018"/>
    <lineage>
        <taxon>Eukaryota</taxon>
        <taxon>Fungi</taxon>
        <taxon>Dikarya</taxon>
        <taxon>Basidiomycota</taxon>
        <taxon>Agaricomycotina</taxon>
        <taxon>Dacrymycetes</taxon>
        <taxon>Dacrymycetales</taxon>
        <taxon>Dacrymycetaceae</taxon>
        <taxon>Calocera</taxon>
    </lineage>
</organism>
<evidence type="ECO:0000256" key="2">
    <source>
        <dbReference type="SAM" id="Phobius"/>
    </source>
</evidence>
<gene>
    <name evidence="4" type="ORF">CALVIDRAFT_549456</name>
</gene>